<reference evidence="1" key="1">
    <citation type="submission" date="2006-10" db="EMBL/GenBank/DDBJ databases">
        <authorList>
            <person name="Amadeo P."/>
            <person name="Zhao Q."/>
            <person name="Wortman J."/>
            <person name="Fraser-Liggett C."/>
            <person name="Carlton J."/>
        </authorList>
    </citation>
    <scope>NUCLEOTIDE SEQUENCE</scope>
    <source>
        <strain evidence="1">G3</strain>
    </source>
</reference>
<dbReference type="KEGG" id="tva:4745809"/>
<name>A2G3W4_TRIV3</name>
<gene>
    <name evidence="1" type="ORF">TVAG_105540</name>
</gene>
<sequence>MKAADHSVGSFPRFQLWIRHVDDHNARPKESIDNDRHRIVEKINTFESGNTSDQFPKHQYRITYEGNRSSTLVPQSYLREGNSNRLSPMEVRWWRERLYNGYITDRNMPDILKRFPGFGRK</sequence>
<reference evidence="1" key="2">
    <citation type="journal article" date="2007" name="Science">
        <title>Draft genome sequence of the sexually transmitted pathogen Trichomonas vaginalis.</title>
        <authorList>
            <person name="Carlton J.M."/>
            <person name="Hirt R.P."/>
            <person name="Silva J.C."/>
            <person name="Delcher A.L."/>
            <person name="Schatz M."/>
            <person name="Zhao Q."/>
            <person name="Wortman J.R."/>
            <person name="Bidwell S.L."/>
            <person name="Alsmark U.C.M."/>
            <person name="Besteiro S."/>
            <person name="Sicheritz-Ponten T."/>
            <person name="Noel C.J."/>
            <person name="Dacks J.B."/>
            <person name="Foster P.G."/>
            <person name="Simillion C."/>
            <person name="Van de Peer Y."/>
            <person name="Miranda-Saavedra D."/>
            <person name="Barton G.J."/>
            <person name="Westrop G.D."/>
            <person name="Mueller S."/>
            <person name="Dessi D."/>
            <person name="Fiori P.L."/>
            <person name="Ren Q."/>
            <person name="Paulsen I."/>
            <person name="Zhang H."/>
            <person name="Bastida-Corcuera F.D."/>
            <person name="Simoes-Barbosa A."/>
            <person name="Brown M.T."/>
            <person name="Hayes R.D."/>
            <person name="Mukherjee M."/>
            <person name="Okumura C.Y."/>
            <person name="Schneider R."/>
            <person name="Smith A.J."/>
            <person name="Vanacova S."/>
            <person name="Villalvazo M."/>
            <person name="Haas B.J."/>
            <person name="Pertea M."/>
            <person name="Feldblyum T.V."/>
            <person name="Utterback T.R."/>
            <person name="Shu C.L."/>
            <person name="Osoegawa K."/>
            <person name="de Jong P.J."/>
            <person name="Hrdy I."/>
            <person name="Horvathova L."/>
            <person name="Zubacova Z."/>
            <person name="Dolezal P."/>
            <person name="Malik S.B."/>
            <person name="Logsdon J.M. Jr."/>
            <person name="Henze K."/>
            <person name="Gupta A."/>
            <person name="Wang C.C."/>
            <person name="Dunne R.L."/>
            <person name="Upcroft J.A."/>
            <person name="Upcroft P."/>
            <person name="White O."/>
            <person name="Salzberg S.L."/>
            <person name="Tang P."/>
            <person name="Chiu C.-H."/>
            <person name="Lee Y.-S."/>
            <person name="Embley T.M."/>
            <person name="Coombs G.H."/>
            <person name="Mottram J.C."/>
            <person name="Tachezy J."/>
            <person name="Fraser-Liggett C.M."/>
            <person name="Johnson P.J."/>
        </authorList>
    </citation>
    <scope>NUCLEOTIDE SEQUENCE [LARGE SCALE GENOMIC DNA]</scope>
    <source>
        <strain evidence="1">G3</strain>
    </source>
</reference>
<proteinExistence type="predicted"/>
<dbReference type="EMBL" id="DS114348">
    <property type="protein sequence ID" value="EAX88153.1"/>
    <property type="molecule type" value="Genomic_DNA"/>
</dbReference>
<dbReference type="VEuPathDB" id="TrichDB:TVAGG3_0117050"/>
<organism evidence="1 2">
    <name type="scientific">Trichomonas vaginalis (strain ATCC PRA-98 / G3)</name>
    <dbReference type="NCBI Taxonomy" id="412133"/>
    <lineage>
        <taxon>Eukaryota</taxon>
        <taxon>Metamonada</taxon>
        <taxon>Parabasalia</taxon>
        <taxon>Trichomonadida</taxon>
        <taxon>Trichomonadidae</taxon>
        <taxon>Trichomonas</taxon>
    </lineage>
</organism>
<dbReference type="VEuPathDB" id="TrichDB:TVAG_105540"/>
<dbReference type="InParanoid" id="A2G3W4"/>
<dbReference type="RefSeq" id="XP_001301083.1">
    <property type="nucleotide sequence ID" value="XM_001301082.1"/>
</dbReference>
<dbReference type="Proteomes" id="UP000001542">
    <property type="component" value="Unassembled WGS sequence"/>
</dbReference>
<protein>
    <submittedName>
        <fullName evidence="1">Uncharacterized protein</fullName>
    </submittedName>
</protein>
<evidence type="ECO:0000313" key="1">
    <source>
        <dbReference type="EMBL" id="EAX88153.1"/>
    </source>
</evidence>
<evidence type="ECO:0000313" key="2">
    <source>
        <dbReference type="Proteomes" id="UP000001542"/>
    </source>
</evidence>
<dbReference type="AlphaFoldDB" id="A2G3W4"/>
<keyword evidence="2" id="KW-1185">Reference proteome</keyword>
<accession>A2G3W4</accession>